<organism evidence="1 2">
    <name type="scientific">Streptomyces thermocarboxydovorans</name>
    <dbReference type="NCBI Taxonomy" id="59298"/>
    <lineage>
        <taxon>Bacteria</taxon>
        <taxon>Bacillati</taxon>
        <taxon>Actinomycetota</taxon>
        <taxon>Actinomycetes</taxon>
        <taxon>Kitasatosporales</taxon>
        <taxon>Streptomycetaceae</taxon>
        <taxon>Streptomyces</taxon>
    </lineage>
</organism>
<dbReference type="RefSeq" id="WP_344000930.1">
    <property type="nucleotide sequence ID" value="NZ_BAAAGU010000026.1"/>
</dbReference>
<reference evidence="2" key="1">
    <citation type="journal article" date="2019" name="Int. J. Syst. Evol. Microbiol.">
        <title>The Global Catalogue of Microorganisms (GCM) 10K type strain sequencing project: providing services to taxonomists for standard genome sequencing and annotation.</title>
        <authorList>
            <consortium name="The Broad Institute Genomics Platform"/>
            <consortium name="The Broad Institute Genome Sequencing Center for Infectious Disease"/>
            <person name="Wu L."/>
            <person name="Ma J."/>
        </authorList>
    </citation>
    <scope>NUCLEOTIDE SEQUENCE [LARGE SCALE GENOMIC DNA]</scope>
    <source>
        <strain evidence="2">JCM 10367</strain>
    </source>
</reference>
<sequence length="244" mass="25852">MAADPSAYERTNPVEAARAVVAGRHPEARAAFLGGSVATRRGTATSDLDIVVLLDGPPAPYRASFLHGGWPVEMFVHTEASWHGYVGRELPRRRSPLLSMCADGVLLVDADGLGARIAAGARQLVAAGPPAESAEEIDDRRYAITDLLDDLAGSDEPDERLFIATELVRRTGELALAAAGSWSGGGKWTARRLESAAPGLSSRLRHGLQEVLQGRAEPLVVVVDEVLGQVGGRLWAGYQRSGTV</sequence>
<gene>
    <name evidence="1" type="ORF">GCM10009535_28030</name>
</gene>
<dbReference type="Proteomes" id="UP001500724">
    <property type="component" value="Unassembled WGS sequence"/>
</dbReference>
<evidence type="ECO:0000313" key="1">
    <source>
        <dbReference type="EMBL" id="GAA0648600.1"/>
    </source>
</evidence>
<name>A0ABN1HH14_9ACTN</name>
<protein>
    <submittedName>
        <fullName evidence="1">Nucleotidyltransferase domain-containing protein</fullName>
    </submittedName>
</protein>
<dbReference type="EMBL" id="BAAAGU010000026">
    <property type="protein sequence ID" value="GAA0648600.1"/>
    <property type="molecule type" value="Genomic_DNA"/>
</dbReference>
<dbReference type="Gene3D" id="3.30.460.10">
    <property type="entry name" value="Beta Polymerase, domain 2"/>
    <property type="match status" value="1"/>
</dbReference>
<proteinExistence type="predicted"/>
<comment type="caution">
    <text evidence="1">The sequence shown here is derived from an EMBL/GenBank/DDBJ whole genome shotgun (WGS) entry which is preliminary data.</text>
</comment>
<dbReference type="SUPFAM" id="SSF81301">
    <property type="entry name" value="Nucleotidyltransferase"/>
    <property type="match status" value="1"/>
</dbReference>
<keyword evidence="2" id="KW-1185">Reference proteome</keyword>
<accession>A0ABN1HH14</accession>
<dbReference type="CDD" id="cd05403">
    <property type="entry name" value="NT_KNTase_like"/>
    <property type="match status" value="1"/>
</dbReference>
<dbReference type="InterPro" id="IPR043519">
    <property type="entry name" value="NT_sf"/>
</dbReference>
<evidence type="ECO:0000313" key="2">
    <source>
        <dbReference type="Proteomes" id="UP001500724"/>
    </source>
</evidence>